<dbReference type="Gene3D" id="2.30.42.10">
    <property type="match status" value="1"/>
</dbReference>
<feature type="region of interest" description="Disordered" evidence="1">
    <location>
        <begin position="314"/>
        <end position="334"/>
    </location>
</feature>
<dbReference type="SUPFAM" id="SSF50156">
    <property type="entry name" value="PDZ domain-like"/>
    <property type="match status" value="1"/>
</dbReference>
<feature type="region of interest" description="Disordered" evidence="1">
    <location>
        <begin position="52"/>
        <end position="79"/>
    </location>
</feature>
<feature type="chain" id="PRO_5041988702" description="PDZ domain-containing protein" evidence="3">
    <location>
        <begin position="33"/>
        <end position="628"/>
    </location>
</feature>
<evidence type="ECO:0000256" key="2">
    <source>
        <dbReference type="SAM" id="Phobius"/>
    </source>
</evidence>
<evidence type="ECO:0000256" key="1">
    <source>
        <dbReference type="SAM" id="MobiDB-lite"/>
    </source>
</evidence>
<dbReference type="InterPro" id="IPR036034">
    <property type="entry name" value="PDZ_sf"/>
</dbReference>
<evidence type="ECO:0000259" key="4">
    <source>
        <dbReference type="PROSITE" id="PS50106"/>
    </source>
</evidence>
<dbReference type="EMBL" id="CAKOGP040001335">
    <property type="protein sequence ID" value="CAJ1945136.1"/>
    <property type="molecule type" value="Genomic_DNA"/>
</dbReference>
<proteinExistence type="predicted"/>
<protein>
    <recommendedName>
        <fullName evidence="4">PDZ domain-containing protein</fullName>
    </recommendedName>
</protein>
<keyword evidence="2" id="KW-1133">Transmembrane helix</keyword>
<sequence length="628" mass="68715">MMIRPRKMDMKPPFVMTVALSVAAMLISPVLALDNVNQFSARTQFLRRGLQQDDQADQAVTQAPSVTPQPQDDQFDRSVSSQDTIPAVIVGVASSVIICAILLFVTDLRDRCKHQQLLDEREERRRAREETASSKHIERTESSEIISTHTSGTPAEKYQPQFVENKASESSVSTMTSLGCLRAAESEDLEHSLEVTELQESHRVSQGADLSYLLELKIPQGTNLAYLLELKRLKKFRECRDVAEEGMDSPSFRTIEGDCSGSQIGSVMDDDVYLVDDAESVSVSHRSRSYSRSRSQRTPLSTAFANLSSRSAPRLGISPCSSPQGSQHSAHNDNMSMASSIHSVETAPGKLTTTKEDIISPSHCKSLAKSMTSPTASLGSPSVYATSEQPTSPVQGNTNYPDSIYRTPIQSLTSAKPSPEDDYPIASSDDSSGVQSDDCLPPPTLLQRTTETLAEQEGSKQNELAQLEQLYSRDLLPVHEYTSSMHNTMLEKIEEVVGMQACIRHVDYAPGNNSSVTLGIGLMGARSHDTFPMVEDIKETSPLLDQIFVGDYILAVNNVETRGLEASDVAKLLATDEQRDDAEEEESENMRIVRLTIQSPQFDGSESDSDSDEGSSAASKASETKSEV</sequence>
<feature type="region of interest" description="Disordered" evidence="1">
    <location>
        <begin position="576"/>
        <end position="628"/>
    </location>
</feature>
<keyword evidence="3" id="KW-0732">Signal</keyword>
<evidence type="ECO:0000256" key="3">
    <source>
        <dbReference type="SAM" id="SignalP"/>
    </source>
</evidence>
<evidence type="ECO:0000313" key="6">
    <source>
        <dbReference type="Proteomes" id="UP001295423"/>
    </source>
</evidence>
<feature type="region of interest" description="Disordered" evidence="1">
    <location>
        <begin position="119"/>
        <end position="159"/>
    </location>
</feature>
<feature type="compositionally biased region" description="Polar residues" evidence="1">
    <location>
        <begin position="319"/>
        <end position="334"/>
    </location>
</feature>
<evidence type="ECO:0000313" key="5">
    <source>
        <dbReference type="EMBL" id="CAJ1945136.1"/>
    </source>
</evidence>
<feature type="compositionally biased region" description="Basic and acidic residues" evidence="1">
    <location>
        <begin position="119"/>
        <end position="142"/>
    </location>
</feature>
<feature type="compositionally biased region" description="Polar residues" evidence="1">
    <location>
        <begin position="369"/>
        <end position="401"/>
    </location>
</feature>
<dbReference type="PROSITE" id="PS50106">
    <property type="entry name" value="PDZ"/>
    <property type="match status" value="1"/>
</dbReference>
<feature type="compositionally biased region" description="Acidic residues" evidence="1">
    <location>
        <begin position="578"/>
        <end position="587"/>
    </location>
</feature>
<dbReference type="Proteomes" id="UP001295423">
    <property type="component" value="Unassembled WGS sequence"/>
</dbReference>
<gene>
    <name evidence="5" type="ORF">CYCCA115_LOCUS9280</name>
</gene>
<feature type="transmembrane region" description="Helical" evidence="2">
    <location>
        <begin position="85"/>
        <end position="105"/>
    </location>
</feature>
<dbReference type="AlphaFoldDB" id="A0AAD2CT37"/>
<organism evidence="5 6">
    <name type="scientific">Cylindrotheca closterium</name>
    <dbReference type="NCBI Taxonomy" id="2856"/>
    <lineage>
        <taxon>Eukaryota</taxon>
        <taxon>Sar</taxon>
        <taxon>Stramenopiles</taxon>
        <taxon>Ochrophyta</taxon>
        <taxon>Bacillariophyta</taxon>
        <taxon>Bacillariophyceae</taxon>
        <taxon>Bacillariophycidae</taxon>
        <taxon>Bacillariales</taxon>
        <taxon>Bacillariaceae</taxon>
        <taxon>Cylindrotheca</taxon>
    </lineage>
</organism>
<feature type="signal peptide" evidence="3">
    <location>
        <begin position="1"/>
        <end position="32"/>
    </location>
</feature>
<keyword evidence="2" id="KW-0472">Membrane</keyword>
<keyword evidence="6" id="KW-1185">Reference proteome</keyword>
<accession>A0AAD2CT37</accession>
<reference evidence="5" key="1">
    <citation type="submission" date="2023-08" db="EMBL/GenBank/DDBJ databases">
        <authorList>
            <person name="Audoor S."/>
            <person name="Bilcke G."/>
        </authorList>
    </citation>
    <scope>NUCLEOTIDE SEQUENCE</scope>
</reference>
<keyword evidence="2" id="KW-0812">Transmembrane</keyword>
<feature type="compositionally biased region" description="Polar residues" evidence="1">
    <location>
        <begin position="64"/>
        <end position="79"/>
    </location>
</feature>
<dbReference type="InterPro" id="IPR001478">
    <property type="entry name" value="PDZ"/>
</dbReference>
<feature type="compositionally biased region" description="Low complexity" evidence="1">
    <location>
        <begin position="427"/>
        <end position="438"/>
    </location>
</feature>
<name>A0AAD2CT37_9STRA</name>
<feature type="domain" description="PDZ" evidence="4">
    <location>
        <begin position="505"/>
        <end position="573"/>
    </location>
</feature>
<feature type="region of interest" description="Disordered" evidence="1">
    <location>
        <begin position="365"/>
        <end position="444"/>
    </location>
</feature>
<comment type="caution">
    <text evidence="5">The sequence shown here is derived from an EMBL/GenBank/DDBJ whole genome shotgun (WGS) entry which is preliminary data.</text>
</comment>